<proteinExistence type="predicted"/>
<dbReference type="AlphaFoldDB" id="A0A1X9YS38"/>
<dbReference type="EMBL" id="CP021235">
    <property type="protein sequence ID" value="ARS35710.1"/>
    <property type="molecule type" value="Genomic_DNA"/>
</dbReference>
<dbReference type="OrthoDB" id="7057889at2"/>
<evidence type="ECO:0000313" key="1">
    <source>
        <dbReference type="EMBL" id="ARS35710.1"/>
    </source>
</evidence>
<dbReference type="KEGG" id="pact:CA264_09805"/>
<reference evidence="2" key="1">
    <citation type="submission" date="2017-05" db="EMBL/GenBank/DDBJ databases">
        <authorList>
            <person name="Ray J."/>
            <person name="Price M."/>
            <person name="Deutschbauer A."/>
        </authorList>
    </citation>
    <scope>NUCLEOTIDE SEQUENCE [LARGE SCALE GENOMIC DNA]</scope>
    <source>
        <strain evidence="2">DSM 19842</strain>
    </source>
</reference>
<evidence type="ECO:0000313" key="2">
    <source>
        <dbReference type="Proteomes" id="UP000266292"/>
    </source>
</evidence>
<dbReference type="Gene3D" id="2.40.30.170">
    <property type="match status" value="1"/>
</dbReference>
<gene>
    <name evidence="1" type="ORF">CA264_09805</name>
</gene>
<evidence type="ECO:0008006" key="3">
    <source>
        <dbReference type="Google" id="ProtNLM"/>
    </source>
</evidence>
<accession>A0A1X9YS38</accession>
<organism evidence="1 2">
    <name type="scientific">Pontibacter actiniarum</name>
    <dbReference type="NCBI Taxonomy" id="323450"/>
    <lineage>
        <taxon>Bacteria</taxon>
        <taxon>Pseudomonadati</taxon>
        <taxon>Bacteroidota</taxon>
        <taxon>Cytophagia</taxon>
        <taxon>Cytophagales</taxon>
        <taxon>Hymenobacteraceae</taxon>
        <taxon>Pontibacter</taxon>
    </lineage>
</organism>
<name>A0A1X9YS38_9BACT</name>
<dbReference type="Proteomes" id="UP000266292">
    <property type="component" value="Chromosome"/>
</dbReference>
<protein>
    <recommendedName>
        <fullName evidence="3">HlyD family secretion protein</fullName>
    </recommendedName>
</protein>
<sequence>MPNYNPLNSEEQSHEMEEIIGRVPHWITRWGVTILFIVSVIGVGISNTISFPDSVSAEVLIQAKEQPGKVLLKRDDANQEFIFHVKEEDWVTPGDTLFVHKNDSKNICEAITTPMAGRVFIAKGIDASNTQDYVVWVVPETTDFEIKLLYPVKGSGRIILGQEVVITVDNYPTADFGFLTGKITKILPVPVEGKVQSYVTLDTKKLRTNLGQELPIKYSMVGKAEIILENKTIAGRIFGNIMP</sequence>
<dbReference type="STRING" id="709015.GCA_000472485_01979"/>
<keyword evidence="2" id="KW-1185">Reference proteome</keyword>